<protein>
    <submittedName>
        <fullName evidence="2">Uncharacterized protein LOC106774708</fullName>
    </submittedName>
</protein>
<accession>A0A1S3VFV1</accession>
<dbReference type="RefSeq" id="XP_014517238.1">
    <property type="nucleotide sequence ID" value="XM_014661752.1"/>
</dbReference>
<evidence type="ECO:0000313" key="2">
    <source>
        <dbReference type="RefSeq" id="XP_014517238.1"/>
    </source>
</evidence>
<name>A0A1S3VFV1_VIGRR</name>
<sequence>MAEENNGRRTLADYSTVVGPHHFNSIARPRVNAANMEMKSTLIQLVKSNQFNGLSHGSPFEHLTTFNEICNTVKIIGVPNEAIRLSLFPFSLEGNAKLWQGVEETLCQVWDRYKSLLRKTPTHGFDDATVVILFLGGLASQTKLLLDASAGGNIKCKILEEAHELIENMAIDDNEMHSERGTSPQQKGVLQLQSQDALLAQNKIITQ</sequence>
<gene>
    <name evidence="2" type="primary">LOC106774708</name>
</gene>
<dbReference type="OrthoDB" id="1435941at2759"/>
<dbReference type="PANTHER" id="PTHR33223">
    <property type="entry name" value="CCHC-TYPE DOMAIN-CONTAINING PROTEIN"/>
    <property type="match status" value="1"/>
</dbReference>
<dbReference type="KEGG" id="vra:106774708"/>
<keyword evidence="1" id="KW-1185">Reference proteome</keyword>
<dbReference type="PANTHER" id="PTHR33223:SF11">
    <property type="entry name" value="ELEMENT PROTEIN, PUTATIVE-RELATED"/>
    <property type="match status" value="1"/>
</dbReference>
<dbReference type="Proteomes" id="UP000087766">
    <property type="component" value="Chromosome 10"/>
</dbReference>
<dbReference type="AlphaFoldDB" id="A0A1S3VFV1"/>
<reference evidence="2" key="2">
    <citation type="submission" date="2025-08" db="UniProtKB">
        <authorList>
            <consortium name="RefSeq"/>
        </authorList>
    </citation>
    <scope>IDENTIFICATION</scope>
    <source>
        <tissue evidence="2">Leaf</tissue>
    </source>
</reference>
<proteinExistence type="predicted"/>
<dbReference type="GeneID" id="106774708"/>
<organism evidence="1 2">
    <name type="scientific">Vigna radiata var. radiata</name>
    <name type="common">Mung bean</name>
    <name type="synonym">Phaseolus aureus</name>
    <dbReference type="NCBI Taxonomy" id="3916"/>
    <lineage>
        <taxon>Eukaryota</taxon>
        <taxon>Viridiplantae</taxon>
        <taxon>Streptophyta</taxon>
        <taxon>Embryophyta</taxon>
        <taxon>Tracheophyta</taxon>
        <taxon>Spermatophyta</taxon>
        <taxon>Magnoliopsida</taxon>
        <taxon>eudicotyledons</taxon>
        <taxon>Gunneridae</taxon>
        <taxon>Pentapetalae</taxon>
        <taxon>rosids</taxon>
        <taxon>fabids</taxon>
        <taxon>Fabales</taxon>
        <taxon>Fabaceae</taxon>
        <taxon>Papilionoideae</taxon>
        <taxon>50 kb inversion clade</taxon>
        <taxon>NPAAA clade</taxon>
        <taxon>indigoferoid/millettioid clade</taxon>
        <taxon>Phaseoleae</taxon>
        <taxon>Vigna</taxon>
    </lineage>
</organism>
<evidence type="ECO:0000313" key="1">
    <source>
        <dbReference type="Proteomes" id="UP000087766"/>
    </source>
</evidence>
<reference evidence="1" key="1">
    <citation type="journal article" date="2014" name="Nat. Commun.">
        <title>Genome sequence of mungbean and insights into evolution within Vigna species.</title>
        <authorList>
            <person name="Kang Y.J."/>
            <person name="Kim S.K."/>
            <person name="Kim M.Y."/>
            <person name="Lestari P."/>
            <person name="Kim K.H."/>
            <person name="Ha B.K."/>
            <person name="Jun T.H."/>
            <person name="Hwang W.J."/>
            <person name="Lee T."/>
            <person name="Lee J."/>
            <person name="Shim S."/>
            <person name="Yoon M.Y."/>
            <person name="Jang Y.E."/>
            <person name="Han K.S."/>
            <person name="Taeprayoon P."/>
            <person name="Yoon N."/>
            <person name="Somta P."/>
            <person name="Tanya P."/>
            <person name="Kim K.S."/>
            <person name="Gwag J.G."/>
            <person name="Moon J.K."/>
            <person name="Lee Y.H."/>
            <person name="Park B.S."/>
            <person name="Bombarely A."/>
            <person name="Doyle J.J."/>
            <person name="Jackson S.A."/>
            <person name="Schafleitner R."/>
            <person name="Srinives P."/>
            <person name="Varshney R.K."/>
            <person name="Lee S.H."/>
        </authorList>
    </citation>
    <scope>NUCLEOTIDE SEQUENCE [LARGE SCALE GENOMIC DNA]</scope>
    <source>
        <strain evidence="1">cv. VC1973A</strain>
    </source>
</reference>